<evidence type="ECO:0000256" key="1">
    <source>
        <dbReference type="SAM" id="MobiDB-lite"/>
    </source>
</evidence>
<reference evidence="3" key="1">
    <citation type="submission" date="2018-02" db="EMBL/GenBank/DDBJ databases">
        <title>Rhizophora mucronata_Transcriptome.</title>
        <authorList>
            <person name="Meera S.P."/>
            <person name="Sreeshan A."/>
            <person name="Augustine A."/>
        </authorList>
    </citation>
    <scope>NUCLEOTIDE SEQUENCE</scope>
    <source>
        <tissue evidence="3">Leaf</tissue>
    </source>
</reference>
<evidence type="ECO:0000313" key="3">
    <source>
        <dbReference type="EMBL" id="MBX37599.1"/>
    </source>
</evidence>
<dbReference type="EMBL" id="GGEC01057115">
    <property type="protein sequence ID" value="MBX37599.1"/>
    <property type="molecule type" value="Transcribed_RNA"/>
</dbReference>
<evidence type="ECO:0000256" key="2">
    <source>
        <dbReference type="SAM" id="Phobius"/>
    </source>
</evidence>
<feature type="transmembrane region" description="Helical" evidence="2">
    <location>
        <begin position="39"/>
        <end position="56"/>
    </location>
</feature>
<keyword evidence="2" id="KW-1133">Transmembrane helix</keyword>
<feature type="compositionally biased region" description="Polar residues" evidence="1">
    <location>
        <begin position="12"/>
        <end position="32"/>
    </location>
</feature>
<organism evidence="3">
    <name type="scientific">Rhizophora mucronata</name>
    <name type="common">Asiatic mangrove</name>
    <dbReference type="NCBI Taxonomy" id="61149"/>
    <lineage>
        <taxon>Eukaryota</taxon>
        <taxon>Viridiplantae</taxon>
        <taxon>Streptophyta</taxon>
        <taxon>Embryophyta</taxon>
        <taxon>Tracheophyta</taxon>
        <taxon>Spermatophyta</taxon>
        <taxon>Magnoliopsida</taxon>
        <taxon>eudicotyledons</taxon>
        <taxon>Gunneridae</taxon>
        <taxon>Pentapetalae</taxon>
        <taxon>rosids</taxon>
        <taxon>fabids</taxon>
        <taxon>Malpighiales</taxon>
        <taxon>Rhizophoraceae</taxon>
        <taxon>Rhizophora</taxon>
    </lineage>
</organism>
<name>A0A2P2N536_RHIMU</name>
<proteinExistence type="predicted"/>
<protein>
    <submittedName>
        <fullName evidence="3">Uncharacterized protein</fullName>
    </submittedName>
</protein>
<sequence length="57" mass="6487">MGAQVIPWRQSGWPSFPSQRPRNIFSTPTTQTPERGRPLLLLLLLLLSLKLLFVVSQ</sequence>
<feature type="region of interest" description="Disordered" evidence="1">
    <location>
        <begin position="1"/>
        <end position="32"/>
    </location>
</feature>
<keyword evidence="2" id="KW-0812">Transmembrane</keyword>
<accession>A0A2P2N536</accession>
<dbReference type="AlphaFoldDB" id="A0A2P2N536"/>
<keyword evidence="2" id="KW-0472">Membrane</keyword>